<dbReference type="AlphaFoldDB" id="A0AAV5U4L4"/>
<evidence type="ECO:0000313" key="4">
    <source>
        <dbReference type="Proteomes" id="UP001432027"/>
    </source>
</evidence>
<keyword evidence="2" id="KW-0472">Membrane</keyword>
<keyword evidence="2" id="KW-1133">Transmembrane helix</keyword>
<sequence>HLRSPYRLGWHGRGDSTPGNGSGNCQMSIVRTTLSPKNNKRILRLFNNLFFGLILSIYYFCGFLTPAILESF</sequence>
<organism evidence="3 4">
    <name type="scientific">Pristionchus entomophagus</name>
    <dbReference type="NCBI Taxonomy" id="358040"/>
    <lineage>
        <taxon>Eukaryota</taxon>
        <taxon>Metazoa</taxon>
        <taxon>Ecdysozoa</taxon>
        <taxon>Nematoda</taxon>
        <taxon>Chromadorea</taxon>
        <taxon>Rhabditida</taxon>
        <taxon>Rhabditina</taxon>
        <taxon>Diplogasteromorpha</taxon>
        <taxon>Diplogasteroidea</taxon>
        <taxon>Neodiplogasteridae</taxon>
        <taxon>Pristionchus</taxon>
    </lineage>
</organism>
<evidence type="ECO:0000256" key="2">
    <source>
        <dbReference type="SAM" id="Phobius"/>
    </source>
</evidence>
<protein>
    <submittedName>
        <fullName evidence="3">Uncharacterized protein</fullName>
    </submittedName>
</protein>
<dbReference type="EMBL" id="BTSX01000005">
    <property type="protein sequence ID" value="GMT01378.1"/>
    <property type="molecule type" value="Genomic_DNA"/>
</dbReference>
<dbReference type="Proteomes" id="UP001432027">
    <property type="component" value="Unassembled WGS sequence"/>
</dbReference>
<accession>A0AAV5U4L4</accession>
<keyword evidence="4" id="KW-1185">Reference proteome</keyword>
<comment type="caution">
    <text evidence="3">The sequence shown here is derived from an EMBL/GenBank/DDBJ whole genome shotgun (WGS) entry which is preliminary data.</text>
</comment>
<feature type="region of interest" description="Disordered" evidence="1">
    <location>
        <begin position="1"/>
        <end position="23"/>
    </location>
</feature>
<gene>
    <name evidence="3" type="ORF">PENTCL1PPCAC_23552</name>
</gene>
<keyword evidence="2" id="KW-0812">Transmembrane</keyword>
<feature type="non-terminal residue" evidence="3">
    <location>
        <position position="1"/>
    </location>
</feature>
<evidence type="ECO:0000313" key="3">
    <source>
        <dbReference type="EMBL" id="GMT01378.1"/>
    </source>
</evidence>
<proteinExistence type="predicted"/>
<feature type="transmembrane region" description="Helical" evidence="2">
    <location>
        <begin position="45"/>
        <end position="69"/>
    </location>
</feature>
<reference evidence="3" key="1">
    <citation type="submission" date="2023-10" db="EMBL/GenBank/DDBJ databases">
        <title>Genome assembly of Pristionchus species.</title>
        <authorList>
            <person name="Yoshida K."/>
            <person name="Sommer R.J."/>
        </authorList>
    </citation>
    <scope>NUCLEOTIDE SEQUENCE</scope>
    <source>
        <strain evidence="3">RS0144</strain>
    </source>
</reference>
<name>A0AAV5U4L4_9BILA</name>
<evidence type="ECO:0000256" key="1">
    <source>
        <dbReference type="SAM" id="MobiDB-lite"/>
    </source>
</evidence>